<sequence>MSENNIALLIDVDNVSAKYVKSIFDELNAFGTVSIRRIYGNWKRTYGWNEDMLLEYSIQPIQQFDYTKGKNATDMAMVIDAMDMLYTHNIDVFCIVTSDSDFTKLAMRLRESQAYVIGMGESKTPLALTKACNKFVHLDLIASDEPKIENIAETVPNGKNAEPPETLESNVTPISQIQESILNMIAESDYLTLGEVGSSLGKLFTDFDVRNYGYTKLNVFIREEFPKIHIEEKDGSFFVKMKNDVDITTVTREIIEFITKNGGVVENLSKIHEALKTNHKHFNIHDYGFSRFSSFLRSIDEISVDGNKVKLKRKTRKRT</sequence>
<dbReference type="PANTHER" id="PTHR35811">
    <property type="entry name" value="SLR1870 PROTEIN"/>
    <property type="match status" value="1"/>
</dbReference>
<proteinExistence type="predicted"/>
<dbReference type="Gene3D" id="3.40.50.1010">
    <property type="entry name" value="5'-nuclease"/>
    <property type="match status" value="1"/>
</dbReference>
<name>A0ABR6WUR5_9FIRM</name>
<comment type="caution">
    <text evidence="2">The sequence shown here is derived from an EMBL/GenBank/DDBJ whole genome shotgun (WGS) entry which is preliminary data.</text>
</comment>
<gene>
    <name evidence="2" type="ORF">GH808_05825</name>
</gene>
<evidence type="ECO:0000259" key="1">
    <source>
        <dbReference type="PROSITE" id="PS51644"/>
    </source>
</evidence>
<dbReference type="EMBL" id="WJBC01000006">
    <property type="protein sequence ID" value="MBC3803954.1"/>
    <property type="molecule type" value="Genomic_DNA"/>
</dbReference>
<dbReference type="Proteomes" id="UP000603234">
    <property type="component" value="Unassembled WGS sequence"/>
</dbReference>
<keyword evidence="3" id="KW-1185">Reference proteome</keyword>
<evidence type="ECO:0000313" key="3">
    <source>
        <dbReference type="Proteomes" id="UP000603234"/>
    </source>
</evidence>
<feature type="domain" description="HTH OST-type" evidence="1">
    <location>
        <begin position="246"/>
        <end position="319"/>
    </location>
</feature>
<evidence type="ECO:0000313" key="2">
    <source>
        <dbReference type="EMBL" id="MBC3803954.1"/>
    </source>
</evidence>
<dbReference type="Pfam" id="PF01936">
    <property type="entry name" value="NYN"/>
    <property type="match status" value="1"/>
</dbReference>
<dbReference type="Gene3D" id="3.30.420.610">
    <property type="entry name" value="LOTUS domain-like"/>
    <property type="match status" value="1"/>
</dbReference>
<dbReference type="InterPro" id="IPR025605">
    <property type="entry name" value="OST-HTH/LOTUS_dom"/>
</dbReference>
<dbReference type="PROSITE" id="PS51644">
    <property type="entry name" value="HTH_OST"/>
    <property type="match status" value="2"/>
</dbReference>
<dbReference type="InterPro" id="IPR041966">
    <property type="entry name" value="LOTUS-like"/>
</dbReference>
<dbReference type="RefSeq" id="WP_186841843.1">
    <property type="nucleotide sequence ID" value="NZ_WJBC01000006.1"/>
</dbReference>
<organism evidence="2 3">
    <name type="scientific">Acetobacterium fimetarium</name>
    <dbReference type="NCBI Taxonomy" id="52691"/>
    <lineage>
        <taxon>Bacteria</taxon>
        <taxon>Bacillati</taxon>
        <taxon>Bacillota</taxon>
        <taxon>Clostridia</taxon>
        <taxon>Eubacteriales</taxon>
        <taxon>Eubacteriaceae</taxon>
        <taxon>Acetobacterium</taxon>
    </lineage>
</organism>
<dbReference type="CDD" id="cd10146">
    <property type="entry name" value="LabA_like_C"/>
    <property type="match status" value="1"/>
</dbReference>
<accession>A0ABR6WUR5</accession>
<reference evidence="2 3" key="1">
    <citation type="journal article" date="2020" name="mSystems">
        <title>Defining Genomic and Predicted Metabolic Features of the Acetobacterium Genus.</title>
        <authorList>
            <person name="Ross D.E."/>
            <person name="Marshall C.W."/>
            <person name="Gulliver D."/>
            <person name="May H.D."/>
            <person name="Norman R.S."/>
        </authorList>
    </citation>
    <scope>NUCLEOTIDE SEQUENCE [LARGE SCALE GENOMIC DNA]</scope>
    <source>
        <strain evidence="2 3">DSM 8238</strain>
    </source>
</reference>
<feature type="domain" description="HTH OST-type" evidence="1">
    <location>
        <begin position="169"/>
        <end position="243"/>
    </location>
</feature>
<dbReference type="Pfam" id="PF12872">
    <property type="entry name" value="OST-HTH"/>
    <property type="match status" value="2"/>
</dbReference>
<dbReference type="CDD" id="cd11297">
    <property type="entry name" value="PIN_LabA-like_N_1"/>
    <property type="match status" value="1"/>
</dbReference>
<dbReference type="PANTHER" id="PTHR35811:SF1">
    <property type="entry name" value="HTH OST-TYPE DOMAIN-CONTAINING PROTEIN"/>
    <property type="match status" value="1"/>
</dbReference>
<protein>
    <submittedName>
        <fullName evidence="2">NYN domain-containing protein</fullName>
    </submittedName>
</protein>
<dbReference type="InterPro" id="IPR021139">
    <property type="entry name" value="NYN"/>
</dbReference>